<dbReference type="EMBL" id="LNGD01000089">
    <property type="protein sequence ID" value="KYC50036.1"/>
    <property type="molecule type" value="Genomic_DNA"/>
</dbReference>
<accession>A0A150IYJ0</accession>
<name>A0A150IYJ0_9EURY</name>
<evidence type="ECO:0000313" key="1">
    <source>
        <dbReference type="EMBL" id="KYC50036.1"/>
    </source>
</evidence>
<dbReference type="Proteomes" id="UP000075578">
    <property type="component" value="Unassembled WGS sequence"/>
</dbReference>
<sequence length="86" mass="10373">MVNEFNQAYEQIIKKCAYIGCIPSVKGEIEVWEKREKDRLFLIDKNNEKFLSRKKEDDSEWYENSKYMIISLIQNNSMLPTFFCSY</sequence>
<dbReference type="AlphaFoldDB" id="A0A150IYJ0"/>
<organism evidence="1 2">
    <name type="scientific">Candidatus Methanofastidiosum methylothiophilum</name>
    <dbReference type="NCBI Taxonomy" id="1705564"/>
    <lineage>
        <taxon>Archaea</taxon>
        <taxon>Methanobacteriati</taxon>
        <taxon>Methanobacteriota</taxon>
        <taxon>Stenosarchaea group</taxon>
        <taxon>Candidatus Methanofastidiosia</taxon>
        <taxon>Candidatus Methanofastidiosales</taxon>
        <taxon>Candidatus Methanofastidiosaceae</taxon>
        <taxon>Candidatus Methanofastidiosum</taxon>
    </lineage>
</organism>
<gene>
    <name evidence="1" type="ORF">AMQ74_01322</name>
</gene>
<reference evidence="1 2" key="1">
    <citation type="journal article" date="2016" name="ISME J.">
        <title>Chasing the elusive Euryarchaeota class WSA2: genomes reveal a uniquely fastidious methyl-reducing methanogen.</title>
        <authorList>
            <person name="Nobu M.K."/>
            <person name="Narihiro T."/>
            <person name="Kuroda K."/>
            <person name="Mei R."/>
            <person name="Liu W.T."/>
        </authorList>
    </citation>
    <scope>NUCLEOTIDE SEQUENCE [LARGE SCALE GENOMIC DNA]</scope>
    <source>
        <strain evidence="1">U1lsi0528_Bin089</strain>
    </source>
</reference>
<evidence type="ECO:0000313" key="2">
    <source>
        <dbReference type="Proteomes" id="UP000075578"/>
    </source>
</evidence>
<comment type="caution">
    <text evidence="1">The sequence shown here is derived from an EMBL/GenBank/DDBJ whole genome shotgun (WGS) entry which is preliminary data.</text>
</comment>
<protein>
    <submittedName>
        <fullName evidence="1">Uncharacterized protein</fullName>
    </submittedName>
</protein>
<proteinExistence type="predicted"/>